<dbReference type="PANTHER" id="PTHR11102">
    <property type="entry name" value="SEL-1-LIKE PROTEIN"/>
    <property type="match status" value="1"/>
</dbReference>
<dbReference type="InterPro" id="IPR050767">
    <property type="entry name" value="Sel1_AlgK"/>
</dbReference>
<accession>A0A0C1ZKH7</accession>
<dbReference type="GeneID" id="47103110"/>
<dbReference type="InterPro" id="IPR011990">
    <property type="entry name" value="TPR-like_helical_dom_sf"/>
</dbReference>
<sequence>MSSMGIAIAATGLSLILIFVWMISLSMRKQRLEAERKAREAAYRKAMQKAREQERKERAFKAETGHVPTILYLAKEAERENIKQALYWYDKAAKLDNVTGMYGVVRLAERMREDVILREQANFWRTAIAGLEGDVEAKFATGKALVFGRGTEKNIPKGHQLIEEAADEGCIPAMLYMGEWQLSPENTSGQRADALFWFMKAAEQDSADGKIQVGLCYLNGIGTEKSMVKGCYWLERAAECGSAEAMYHAGEAWKDTGKTGNAIAYVWLFLSANMGYEPARVVRDEVASNIGVDVVVGLQSIAKPLQRKLASGVVKKHSIIRALNKVYKREVYFPGEEELNELLNEEHHDEASLLGDTPELNFETEMPVQQEFAPPPKQPSKEVLDFTQNFLQPQNLNKPHS</sequence>
<reference evidence="4 5" key="1">
    <citation type="submission" date="2014-07" db="EMBL/GenBank/DDBJ databases">
        <title>Unique and conserved regions in Vibrio harveyi and related species in comparison with the shrimp pathogen Vibrio harveyi CAIM 1792.</title>
        <authorList>
            <person name="Espinoza-Valles I."/>
            <person name="Vora G."/>
            <person name="Leekitcharoenphon P."/>
            <person name="Ussery D."/>
            <person name="Hoj L."/>
            <person name="Gomez-Gil B."/>
        </authorList>
    </citation>
    <scope>NUCLEOTIDE SEQUENCE [LARGE SCALE GENOMIC DNA]</scope>
    <source>
        <strain evidence="5">CAIM 1854 / LMG 25443</strain>
    </source>
</reference>
<feature type="compositionally biased region" description="Polar residues" evidence="2">
    <location>
        <begin position="386"/>
        <end position="401"/>
    </location>
</feature>
<dbReference type="AlphaFoldDB" id="A0A0C1ZKH7"/>
<dbReference type="RefSeq" id="WP_020195606.1">
    <property type="nucleotide sequence ID" value="NZ_BAOH01000024.1"/>
</dbReference>
<keyword evidence="3" id="KW-0472">Membrane</keyword>
<evidence type="ECO:0000313" key="5">
    <source>
        <dbReference type="Proteomes" id="UP000031586"/>
    </source>
</evidence>
<comment type="caution">
    <text evidence="4">The sequence shown here is derived from an EMBL/GenBank/DDBJ whole genome shotgun (WGS) entry which is preliminary data.</text>
</comment>
<feature type="region of interest" description="Disordered" evidence="2">
    <location>
        <begin position="364"/>
        <end position="401"/>
    </location>
</feature>
<feature type="coiled-coil region" evidence="1">
    <location>
        <begin position="29"/>
        <end position="63"/>
    </location>
</feature>
<dbReference type="Proteomes" id="UP000031586">
    <property type="component" value="Unassembled WGS sequence"/>
</dbReference>
<keyword evidence="1" id="KW-0175">Coiled coil</keyword>
<evidence type="ECO:0000256" key="3">
    <source>
        <dbReference type="SAM" id="Phobius"/>
    </source>
</evidence>
<dbReference type="PANTHER" id="PTHR11102:SF160">
    <property type="entry name" value="ERAD-ASSOCIATED E3 UBIQUITIN-PROTEIN LIGASE COMPONENT HRD3"/>
    <property type="match status" value="1"/>
</dbReference>
<keyword evidence="3" id="KW-0812">Transmembrane</keyword>
<proteinExistence type="predicted"/>
<keyword evidence="3" id="KW-1133">Transmembrane helix</keyword>
<evidence type="ECO:0000256" key="1">
    <source>
        <dbReference type="SAM" id="Coils"/>
    </source>
</evidence>
<feature type="transmembrane region" description="Helical" evidence="3">
    <location>
        <begin position="6"/>
        <end position="27"/>
    </location>
</feature>
<gene>
    <name evidence="4" type="ORF">H735_07975</name>
</gene>
<dbReference type="EMBL" id="JPRD01000013">
    <property type="protein sequence ID" value="KIF53681.1"/>
    <property type="molecule type" value="Genomic_DNA"/>
</dbReference>
<evidence type="ECO:0008006" key="6">
    <source>
        <dbReference type="Google" id="ProtNLM"/>
    </source>
</evidence>
<evidence type="ECO:0000256" key="2">
    <source>
        <dbReference type="SAM" id="MobiDB-lite"/>
    </source>
</evidence>
<evidence type="ECO:0000313" key="4">
    <source>
        <dbReference type="EMBL" id="KIF53681.1"/>
    </source>
</evidence>
<dbReference type="Pfam" id="PF08238">
    <property type="entry name" value="Sel1"/>
    <property type="match status" value="4"/>
</dbReference>
<name>A0A0C1ZKH7_9VIBR</name>
<dbReference type="Gene3D" id="1.25.40.10">
    <property type="entry name" value="Tetratricopeptide repeat domain"/>
    <property type="match status" value="1"/>
</dbReference>
<dbReference type="InterPro" id="IPR006597">
    <property type="entry name" value="Sel1-like"/>
</dbReference>
<dbReference type="PATRIC" id="fig|1229493.5.peg.683"/>
<protein>
    <recommendedName>
        <fullName evidence="6">Sel1 repeat family protein</fullName>
    </recommendedName>
</protein>
<dbReference type="SMART" id="SM00671">
    <property type="entry name" value="SEL1"/>
    <property type="match status" value="5"/>
</dbReference>
<dbReference type="SUPFAM" id="SSF81901">
    <property type="entry name" value="HCP-like"/>
    <property type="match status" value="1"/>
</dbReference>
<organism evidence="4 5">
    <name type="scientific">Vibrio owensii CAIM 1854 = LMG 25443</name>
    <dbReference type="NCBI Taxonomy" id="1229493"/>
    <lineage>
        <taxon>Bacteria</taxon>
        <taxon>Pseudomonadati</taxon>
        <taxon>Pseudomonadota</taxon>
        <taxon>Gammaproteobacteria</taxon>
        <taxon>Vibrionales</taxon>
        <taxon>Vibrionaceae</taxon>
        <taxon>Vibrio</taxon>
    </lineage>
</organism>